<keyword evidence="2 9" id="KW-0677">Repeat</keyword>
<keyword evidence="11" id="KW-0963">Cytoplasm</keyword>
<keyword evidence="6 11" id="KW-0175">Coiled coil</keyword>
<comment type="subcellular location">
    <subcellularLocation>
        <location evidence="11">Cytoplasm</location>
    </subcellularLocation>
</comment>
<dbReference type="PROSITE" id="PS00871">
    <property type="entry name" value="CLPAB_2"/>
    <property type="match status" value="1"/>
</dbReference>
<evidence type="ECO:0000259" key="12">
    <source>
        <dbReference type="PROSITE" id="PS51903"/>
    </source>
</evidence>
<dbReference type="CDD" id="cd00009">
    <property type="entry name" value="AAA"/>
    <property type="match status" value="1"/>
</dbReference>
<comment type="similarity">
    <text evidence="1 10">Belongs to the ClpA/ClpB family.</text>
</comment>
<evidence type="ECO:0000256" key="1">
    <source>
        <dbReference type="ARBA" id="ARBA00008675"/>
    </source>
</evidence>
<evidence type="ECO:0000256" key="5">
    <source>
        <dbReference type="ARBA" id="ARBA00023016"/>
    </source>
</evidence>
<dbReference type="InterPro" id="IPR019489">
    <property type="entry name" value="Clp_ATPase_C"/>
</dbReference>
<dbReference type="InterPro" id="IPR017730">
    <property type="entry name" value="Chaperonin_ClpB"/>
</dbReference>
<reference evidence="14" key="1">
    <citation type="journal article" date="2019" name="Int. J. Syst. Evol. Microbiol.">
        <title>The Global Catalogue of Microorganisms (GCM) 10K type strain sequencing project: providing services to taxonomists for standard genome sequencing and annotation.</title>
        <authorList>
            <consortium name="The Broad Institute Genomics Platform"/>
            <consortium name="The Broad Institute Genome Sequencing Center for Infectious Disease"/>
            <person name="Wu L."/>
            <person name="Ma J."/>
        </authorList>
    </citation>
    <scope>NUCLEOTIDE SEQUENCE [LARGE SCALE GENOMIC DNA]</scope>
    <source>
        <strain evidence="14">CGMCC 4.7319</strain>
    </source>
</reference>
<dbReference type="Pfam" id="PF00004">
    <property type="entry name" value="AAA"/>
    <property type="match status" value="1"/>
</dbReference>
<dbReference type="Pfam" id="PF10431">
    <property type="entry name" value="ClpB_D2-small"/>
    <property type="match status" value="1"/>
</dbReference>
<dbReference type="PRINTS" id="PR00300">
    <property type="entry name" value="CLPPROTEASEA"/>
</dbReference>
<keyword evidence="14" id="KW-1185">Reference proteome</keyword>
<dbReference type="RefSeq" id="WP_189157362.1">
    <property type="nucleotide sequence ID" value="NZ_BMNC01000007.1"/>
</dbReference>
<dbReference type="SUPFAM" id="SSF52540">
    <property type="entry name" value="P-loop containing nucleoside triphosphate hydrolases"/>
    <property type="match status" value="2"/>
</dbReference>
<sequence length="860" mass="93477">MDAFNPTTKTQQAVSAAVQAATLNGNPDVGSVHLLSALLAQTDGLTAPLLSAVGADPAQVRKELEQLSRSLPSASGSTVSAPQFSRDAVRVINKAQELATEMGDEYVSTEHLLVGLAQHGGPVADLLRRHGATPDALTEAFAKVRGSARVTSADPEGTYKALEKYGVDLTERARKGELDPVIGRDAEIRRVVQVLSRRTKNNPVLIGEPGVGKTAIVEGLAQRVVAGDVPESLRGKKVVSLDLGSMVAGAKYRGEFEERLKAVLKEITDSAGQVITFIDELHTIVGAGATGESAMDAGNMIKPMLARGELRMVGATTLDEYREHIEKDAALERRFQQVLVGEPSVEDTVGILRGLKERYEVHHGVRITDAALVAASTLSDRYITARFLPDKAIDLVDEAASRLRMEIDSRPVEIDTVERAVRRLEIEEMALAKESDMASVERLHALRAELAEKREELSALTARWQNEKSSIDRVRGLKEQLESLRGESERAERDGDLGRAAELRYGRIPELEKELAVAAESTQDAAMLKEEVGPDDVADVVSAWTGIPAGRLLEGETAKLLRMEDELARRVVGQAEAVRVVSDAVRRTRAGVADPDRPTGSFLFLGPTGVGKTELAKALAAFLFDDERAMIRIDMSEYSEKHSVARLVGAPPGYVGYDQGGQLTESVRRRPYSVVLLDEVEKAHPDVFDVLLQVLDDGRLTDGQGRTVDFRNTILVLTSNLGSQTIVNPSLTDLERRDAVMAVVQRHFKPEFLNRLDDVVVFHALATEELTSIVDIQIARLADRLAARRLTLDVTPSARDWLALNGFDPIYGARPLRRLVQSAIGDQLAKELLAGEVRDGDAVRVDVLDDNSGLIVGRTA</sequence>
<dbReference type="InterPro" id="IPR004176">
    <property type="entry name" value="Clp_R_N"/>
</dbReference>
<evidence type="ECO:0000256" key="10">
    <source>
        <dbReference type="RuleBase" id="RU004432"/>
    </source>
</evidence>
<evidence type="ECO:0000256" key="9">
    <source>
        <dbReference type="PROSITE-ProRule" id="PRU01251"/>
    </source>
</evidence>
<proteinExistence type="inferred from homology"/>
<dbReference type="PANTHER" id="PTHR11638:SF18">
    <property type="entry name" value="HEAT SHOCK PROTEIN 104"/>
    <property type="match status" value="1"/>
</dbReference>
<dbReference type="SMART" id="SM01086">
    <property type="entry name" value="ClpB_D2-small"/>
    <property type="match status" value="1"/>
</dbReference>
<dbReference type="InterPro" id="IPR027417">
    <property type="entry name" value="P-loop_NTPase"/>
</dbReference>
<dbReference type="InterPro" id="IPR028299">
    <property type="entry name" value="ClpA/B_CS2"/>
</dbReference>
<dbReference type="SUPFAM" id="SSF81923">
    <property type="entry name" value="Double Clp-N motif"/>
    <property type="match status" value="1"/>
</dbReference>
<dbReference type="InterPro" id="IPR050130">
    <property type="entry name" value="ClpA_ClpB"/>
</dbReference>
<comment type="caution">
    <text evidence="13">The sequence shown here is derived from an EMBL/GenBank/DDBJ whole genome shotgun (WGS) entry which is preliminary data.</text>
</comment>
<dbReference type="InterPro" id="IPR041546">
    <property type="entry name" value="ClpA/ClpB_AAA_lid"/>
</dbReference>
<evidence type="ECO:0000256" key="8">
    <source>
        <dbReference type="ARBA" id="ARBA00026057"/>
    </source>
</evidence>
<dbReference type="Gene3D" id="1.10.8.60">
    <property type="match status" value="1"/>
</dbReference>
<dbReference type="Pfam" id="PF17871">
    <property type="entry name" value="AAA_lid_9"/>
    <property type="match status" value="1"/>
</dbReference>
<evidence type="ECO:0000256" key="11">
    <source>
        <dbReference type="RuleBase" id="RU362034"/>
    </source>
</evidence>
<dbReference type="CDD" id="cd19499">
    <property type="entry name" value="RecA-like_ClpB_Hsp104-like"/>
    <property type="match status" value="1"/>
</dbReference>
<dbReference type="EMBL" id="BMNC01000007">
    <property type="protein sequence ID" value="GGN05785.1"/>
    <property type="molecule type" value="Genomic_DNA"/>
</dbReference>
<dbReference type="InterPro" id="IPR003959">
    <property type="entry name" value="ATPase_AAA_core"/>
</dbReference>
<dbReference type="Gene3D" id="3.40.50.300">
    <property type="entry name" value="P-loop containing nucleotide triphosphate hydrolases"/>
    <property type="match status" value="3"/>
</dbReference>
<feature type="domain" description="Clp R" evidence="12">
    <location>
        <begin position="1"/>
        <end position="147"/>
    </location>
</feature>
<comment type="subunit">
    <text evidence="11">Homohexamer; The oligomerization is ATP-dependent.</text>
</comment>
<keyword evidence="5 11" id="KW-0346">Stress response</keyword>
<dbReference type="PANTHER" id="PTHR11638">
    <property type="entry name" value="ATP-DEPENDENT CLP PROTEASE"/>
    <property type="match status" value="1"/>
</dbReference>
<keyword evidence="4 10" id="KW-0067">ATP-binding</keyword>
<dbReference type="Proteomes" id="UP000597656">
    <property type="component" value="Unassembled WGS sequence"/>
</dbReference>
<dbReference type="Pfam" id="PF02861">
    <property type="entry name" value="Clp_N"/>
    <property type="match status" value="1"/>
</dbReference>
<keyword evidence="7 10" id="KW-0143">Chaperone</keyword>
<dbReference type="InterPro" id="IPR003593">
    <property type="entry name" value="AAA+_ATPase"/>
</dbReference>
<evidence type="ECO:0000256" key="2">
    <source>
        <dbReference type="ARBA" id="ARBA00022737"/>
    </source>
</evidence>
<keyword evidence="3 10" id="KW-0547">Nucleotide-binding</keyword>
<protein>
    <recommendedName>
        <fullName evidence="11">Chaperone protein ClpB</fullName>
    </recommendedName>
</protein>
<comment type="subunit">
    <text evidence="8">Homohexamer. The oligomerization is ATP-dependent.</text>
</comment>
<dbReference type="NCBIfam" id="TIGR03346">
    <property type="entry name" value="chaperone_ClpB"/>
    <property type="match status" value="1"/>
</dbReference>
<dbReference type="SMART" id="SM00382">
    <property type="entry name" value="AAA"/>
    <property type="match status" value="2"/>
</dbReference>
<evidence type="ECO:0000313" key="14">
    <source>
        <dbReference type="Proteomes" id="UP000597656"/>
    </source>
</evidence>
<dbReference type="InterPro" id="IPR001270">
    <property type="entry name" value="ClpA/B"/>
</dbReference>
<comment type="function">
    <text evidence="11">Part of a stress-induced multi-chaperone system, it is involved in the recovery of the cell from heat-induced damage, in cooperation with DnaK, DnaJ and GrpE.</text>
</comment>
<dbReference type="PROSITE" id="PS51903">
    <property type="entry name" value="CLP_R"/>
    <property type="match status" value="1"/>
</dbReference>
<dbReference type="InterPro" id="IPR018368">
    <property type="entry name" value="ClpA/B_CS1"/>
</dbReference>
<dbReference type="Pfam" id="PF07724">
    <property type="entry name" value="AAA_2"/>
    <property type="match status" value="1"/>
</dbReference>
<feature type="coiled-coil region" evidence="11">
    <location>
        <begin position="414"/>
        <end position="494"/>
    </location>
</feature>
<organism evidence="13 14">
    <name type="scientific">Lentzea pudingi</name>
    <dbReference type="NCBI Taxonomy" id="1789439"/>
    <lineage>
        <taxon>Bacteria</taxon>
        <taxon>Bacillati</taxon>
        <taxon>Actinomycetota</taxon>
        <taxon>Actinomycetes</taxon>
        <taxon>Pseudonocardiales</taxon>
        <taxon>Pseudonocardiaceae</taxon>
        <taxon>Lentzea</taxon>
    </lineage>
</organism>
<evidence type="ECO:0000313" key="13">
    <source>
        <dbReference type="EMBL" id="GGN05785.1"/>
    </source>
</evidence>
<dbReference type="InterPro" id="IPR036628">
    <property type="entry name" value="Clp_N_dom_sf"/>
</dbReference>
<evidence type="ECO:0000256" key="6">
    <source>
        <dbReference type="ARBA" id="ARBA00023054"/>
    </source>
</evidence>
<evidence type="ECO:0000256" key="3">
    <source>
        <dbReference type="ARBA" id="ARBA00022741"/>
    </source>
</evidence>
<dbReference type="Gene3D" id="1.10.1780.10">
    <property type="entry name" value="Clp, N-terminal domain"/>
    <property type="match status" value="1"/>
</dbReference>
<evidence type="ECO:0000256" key="4">
    <source>
        <dbReference type="ARBA" id="ARBA00022840"/>
    </source>
</evidence>
<evidence type="ECO:0000256" key="7">
    <source>
        <dbReference type="ARBA" id="ARBA00023186"/>
    </source>
</evidence>
<accession>A0ABQ2IDD4</accession>
<name>A0ABQ2IDD4_9PSEU</name>
<dbReference type="PROSITE" id="PS00870">
    <property type="entry name" value="CLPAB_1"/>
    <property type="match status" value="1"/>
</dbReference>
<gene>
    <name evidence="11 13" type="primary">clpB</name>
    <name evidence="13" type="ORF">GCM10011609_51370</name>
</gene>